<dbReference type="InterPro" id="IPR020904">
    <property type="entry name" value="Sc_DH/Rdtase_CS"/>
</dbReference>
<proteinExistence type="inferred from homology"/>
<accession>A0A7S3HQV1</accession>
<evidence type="ECO:0000259" key="3">
    <source>
        <dbReference type="SMART" id="SM00822"/>
    </source>
</evidence>
<reference evidence="4" key="1">
    <citation type="submission" date="2021-01" db="EMBL/GenBank/DDBJ databases">
        <authorList>
            <person name="Corre E."/>
            <person name="Pelletier E."/>
            <person name="Niang G."/>
            <person name="Scheremetjew M."/>
            <person name="Finn R."/>
            <person name="Kale V."/>
            <person name="Holt S."/>
            <person name="Cochrane G."/>
            <person name="Meng A."/>
            <person name="Brown T."/>
            <person name="Cohen L."/>
        </authorList>
    </citation>
    <scope>NUCLEOTIDE SEQUENCE</scope>
    <source>
        <strain evidence="4">CCAP 955/1</strain>
    </source>
</reference>
<dbReference type="PRINTS" id="PR00080">
    <property type="entry name" value="SDRFAMILY"/>
</dbReference>
<keyword evidence="2" id="KW-0472">Membrane</keyword>
<feature type="domain" description="Ketoreductase" evidence="3">
    <location>
        <begin position="39"/>
        <end position="219"/>
    </location>
</feature>
<sequence length="314" mass="34265">MLVAQNMNSLGPILATSVALVSFLIYKTERKEFVVHTSGIVLITGASSGIGRDAAEYLAKHCNFLVLAGVRKQCDYDSILQLRHKNLLPLIIDVSSHESCVKAAAKLSELMDEHNLPFVGLVNNAGVGTFNPLEFQETAEAKVLFDTNVFGLMDITRLTLPLLRRSKGRVINLSSLSGIVSTQFTGVYSASKYAVEALSDALRREVAHHGVSVSMIEPGYVKTELMKSAGKGVEPLSEELLALYPEAKKRETMAGMMERMPGPGETTTPAIFHAMTSAFPKTRYPVAQASGLGAVMVSWLVWLFSDRIKDKLFK</sequence>
<dbReference type="GO" id="GO:0008202">
    <property type="term" value="P:steroid metabolic process"/>
    <property type="evidence" value="ECO:0007669"/>
    <property type="project" value="TreeGrafter"/>
</dbReference>
<keyword evidence="2" id="KW-1133">Transmembrane helix</keyword>
<protein>
    <recommendedName>
        <fullName evidence="3">Ketoreductase domain-containing protein</fullName>
    </recommendedName>
</protein>
<keyword evidence="2" id="KW-0812">Transmembrane</keyword>
<dbReference type="InterPro" id="IPR057326">
    <property type="entry name" value="KR_dom"/>
</dbReference>
<dbReference type="PANTHER" id="PTHR43313">
    <property type="entry name" value="SHORT-CHAIN DEHYDROGENASE/REDUCTASE FAMILY 9C"/>
    <property type="match status" value="1"/>
</dbReference>
<feature type="transmembrane region" description="Helical" evidence="2">
    <location>
        <begin position="286"/>
        <end position="304"/>
    </location>
</feature>
<dbReference type="PANTHER" id="PTHR43313:SF1">
    <property type="entry name" value="3BETA-HYDROXYSTEROID DEHYDROGENASE DHS-16"/>
    <property type="match status" value="1"/>
</dbReference>
<evidence type="ECO:0000256" key="2">
    <source>
        <dbReference type="SAM" id="Phobius"/>
    </source>
</evidence>
<dbReference type="Pfam" id="PF00106">
    <property type="entry name" value="adh_short"/>
    <property type="match status" value="1"/>
</dbReference>
<comment type="similarity">
    <text evidence="1">Belongs to the short-chain dehydrogenases/reductases (SDR) family.</text>
</comment>
<evidence type="ECO:0000313" key="4">
    <source>
        <dbReference type="EMBL" id="CAE0301739.1"/>
    </source>
</evidence>
<dbReference type="EMBL" id="HBIC01059652">
    <property type="protein sequence ID" value="CAE0301739.1"/>
    <property type="molecule type" value="Transcribed_RNA"/>
</dbReference>
<dbReference type="SUPFAM" id="SSF51735">
    <property type="entry name" value="NAD(P)-binding Rossmann-fold domains"/>
    <property type="match status" value="1"/>
</dbReference>
<dbReference type="SMART" id="SM00822">
    <property type="entry name" value="PKS_KR"/>
    <property type="match status" value="1"/>
</dbReference>
<dbReference type="PRINTS" id="PR00081">
    <property type="entry name" value="GDHRDH"/>
</dbReference>
<dbReference type="Gene3D" id="3.40.50.720">
    <property type="entry name" value="NAD(P)-binding Rossmann-like Domain"/>
    <property type="match status" value="1"/>
</dbReference>
<gene>
    <name evidence="4" type="ORF">SELO1098_LOCUS30595</name>
</gene>
<organism evidence="4">
    <name type="scientific">Spumella elongata</name>
    <dbReference type="NCBI Taxonomy" id="89044"/>
    <lineage>
        <taxon>Eukaryota</taxon>
        <taxon>Sar</taxon>
        <taxon>Stramenopiles</taxon>
        <taxon>Ochrophyta</taxon>
        <taxon>Chrysophyceae</taxon>
        <taxon>Chromulinales</taxon>
        <taxon>Chromulinaceae</taxon>
        <taxon>Spumella</taxon>
    </lineage>
</organism>
<evidence type="ECO:0000256" key="1">
    <source>
        <dbReference type="RuleBase" id="RU000363"/>
    </source>
</evidence>
<dbReference type="AlphaFoldDB" id="A0A7S3HQV1"/>
<name>A0A7S3HQV1_9STRA</name>
<dbReference type="GO" id="GO:0016491">
    <property type="term" value="F:oxidoreductase activity"/>
    <property type="evidence" value="ECO:0007669"/>
    <property type="project" value="TreeGrafter"/>
</dbReference>
<dbReference type="PROSITE" id="PS00061">
    <property type="entry name" value="ADH_SHORT"/>
    <property type="match status" value="1"/>
</dbReference>
<dbReference type="InterPro" id="IPR002347">
    <property type="entry name" value="SDR_fam"/>
</dbReference>
<dbReference type="InterPro" id="IPR036291">
    <property type="entry name" value="NAD(P)-bd_dom_sf"/>
</dbReference>